<dbReference type="Proteomes" id="UP000702544">
    <property type="component" value="Unassembled WGS sequence"/>
</dbReference>
<proteinExistence type="predicted"/>
<comment type="caution">
    <text evidence="2">The sequence shown here is derived from an EMBL/GenBank/DDBJ whole genome shotgun (WGS) entry which is preliminary data.</text>
</comment>
<feature type="compositionally biased region" description="Basic and acidic residues" evidence="1">
    <location>
        <begin position="36"/>
        <end position="50"/>
    </location>
</feature>
<protein>
    <submittedName>
        <fullName evidence="2">Uncharacterized protein</fullName>
    </submittedName>
</protein>
<dbReference type="AlphaFoldDB" id="A0AAE4ZC57"/>
<gene>
    <name evidence="2" type="ORF">GWO12_17000</name>
</gene>
<feature type="region of interest" description="Disordered" evidence="1">
    <location>
        <begin position="31"/>
        <end position="53"/>
    </location>
</feature>
<dbReference type="EMBL" id="JAACAK010000148">
    <property type="protein sequence ID" value="NIR76777.1"/>
    <property type="molecule type" value="Genomic_DNA"/>
</dbReference>
<feature type="compositionally biased region" description="Gly residues" evidence="1">
    <location>
        <begin position="239"/>
        <end position="249"/>
    </location>
</feature>
<feature type="region of interest" description="Disordered" evidence="1">
    <location>
        <begin position="226"/>
        <end position="254"/>
    </location>
</feature>
<sequence length="285" mass="32460">MSDLPEVVFSLDDVPDSARGRYIETAPGEYWLPMPEKNEGGEGSEKRFSEEQVQEFVTDRLKRERKRLKSELRDQVRTELLVDDAFRREALDEWDIDPAHDGEGGKLDDGKVQELHQTWKTEHLDPVQERAETLESEIDSLRVSQLESDLLAEAGGIVQKSVLKRQANGRTALFNMIGGEFTYDEEDGEWRVKGENGDYRPSPSGDRLYMTPPEFVKNVWATDDDNAPFIRDTTQGGSDYQGGSSGGGKRTYSRDEYNKLCADERYYAKHRDELLAAEREGRVKG</sequence>
<organism evidence="2 3">
    <name type="scientific">Candidatus Kutchimonas denitrificans</name>
    <dbReference type="NCBI Taxonomy" id="3056748"/>
    <lineage>
        <taxon>Bacteria</taxon>
        <taxon>Pseudomonadati</taxon>
        <taxon>Gemmatimonadota</taxon>
        <taxon>Gemmatimonadia</taxon>
        <taxon>Candidatus Palauibacterales</taxon>
        <taxon>Candidatus Palauibacteraceae</taxon>
        <taxon>Candidatus Kutchimonas</taxon>
    </lineage>
</organism>
<evidence type="ECO:0000313" key="2">
    <source>
        <dbReference type="EMBL" id="NIR76777.1"/>
    </source>
</evidence>
<evidence type="ECO:0000313" key="3">
    <source>
        <dbReference type="Proteomes" id="UP000702544"/>
    </source>
</evidence>
<name>A0AAE4ZC57_9BACT</name>
<accession>A0AAE4ZC57</accession>
<reference evidence="2 3" key="1">
    <citation type="submission" date="2020-01" db="EMBL/GenBank/DDBJ databases">
        <title>Genomes assembled from Gulf of Kutch pelagic sediment metagenomes.</title>
        <authorList>
            <person name="Chandrashekar M."/>
            <person name="Mahajan M.S."/>
            <person name="Dave K.J."/>
            <person name="Vatsa P."/>
            <person name="Nathani N.M."/>
        </authorList>
    </citation>
    <scope>NUCLEOTIDE SEQUENCE [LARGE SCALE GENOMIC DNA]</scope>
    <source>
        <strain evidence="2">KS3-K002</strain>
    </source>
</reference>
<evidence type="ECO:0000256" key="1">
    <source>
        <dbReference type="SAM" id="MobiDB-lite"/>
    </source>
</evidence>